<dbReference type="OrthoDB" id="5342924at2759"/>
<keyword evidence="1" id="KW-0812">Transmembrane</keyword>
<organism evidence="2 3">
    <name type="scientific">Cochliobolus carbonum (strain 26-R-13)</name>
    <name type="common">Maize leaf spot fungus</name>
    <name type="synonym">Bipolaris zeicola</name>
    <dbReference type="NCBI Taxonomy" id="930089"/>
    <lineage>
        <taxon>Eukaryota</taxon>
        <taxon>Fungi</taxon>
        <taxon>Dikarya</taxon>
        <taxon>Ascomycota</taxon>
        <taxon>Pezizomycotina</taxon>
        <taxon>Dothideomycetes</taxon>
        <taxon>Pleosporomycetidae</taxon>
        <taxon>Pleosporales</taxon>
        <taxon>Pleosporineae</taxon>
        <taxon>Pleosporaceae</taxon>
        <taxon>Bipolaris</taxon>
    </lineage>
</organism>
<accession>W6XQW3</accession>
<gene>
    <name evidence="2" type="ORF">COCCADRAFT_110268</name>
</gene>
<dbReference type="GeneID" id="19144067"/>
<dbReference type="Proteomes" id="UP000053841">
    <property type="component" value="Unassembled WGS sequence"/>
</dbReference>
<feature type="transmembrane region" description="Helical" evidence="1">
    <location>
        <begin position="216"/>
        <end position="237"/>
    </location>
</feature>
<evidence type="ECO:0000313" key="3">
    <source>
        <dbReference type="Proteomes" id="UP000053841"/>
    </source>
</evidence>
<dbReference type="RefSeq" id="XP_007717698.1">
    <property type="nucleotide sequence ID" value="XM_007719508.1"/>
</dbReference>
<dbReference type="AlphaFoldDB" id="W6XQW3"/>
<dbReference type="HOGENOM" id="CLU_860817_0_0_1"/>
<reference evidence="2 3" key="1">
    <citation type="journal article" date="2013" name="PLoS Genet.">
        <title>Comparative genome structure, secondary metabolite, and effector coding capacity across Cochliobolus pathogens.</title>
        <authorList>
            <person name="Condon B.J."/>
            <person name="Leng Y."/>
            <person name="Wu D."/>
            <person name="Bushley K.E."/>
            <person name="Ohm R.A."/>
            <person name="Otillar R."/>
            <person name="Martin J."/>
            <person name="Schackwitz W."/>
            <person name="Grimwood J."/>
            <person name="MohdZainudin N."/>
            <person name="Xue C."/>
            <person name="Wang R."/>
            <person name="Manning V.A."/>
            <person name="Dhillon B."/>
            <person name="Tu Z.J."/>
            <person name="Steffenson B.J."/>
            <person name="Salamov A."/>
            <person name="Sun H."/>
            <person name="Lowry S."/>
            <person name="LaButti K."/>
            <person name="Han J."/>
            <person name="Copeland A."/>
            <person name="Lindquist E."/>
            <person name="Barry K."/>
            <person name="Schmutz J."/>
            <person name="Baker S.E."/>
            <person name="Ciuffetti L.M."/>
            <person name="Grigoriev I.V."/>
            <person name="Zhong S."/>
            <person name="Turgeon B.G."/>
        </authorList>
    </citation>
    <scope>NUCLEOTIDE SEQUENCE [LARGE SCALE GENOMIC DNA]</scope>
    <source>
        <strain evidence="2 3">26-R-13</strain>
    </source>
</reference>
<keyword evidence="3" id="KW-1185">Reference proteome</keyword>
<name>W6XQW3_COCC2</name>
<keyword evidence="1" id="KW-0472">Membrane</keyword>
<dbReference type="EMBL" id="KI964853">
    <property type="protein sequence ID" value="EUC27998.1"/>
    <property type="molecule type" value="Genomic_DNA"/>
</dbReference>
<protein>
    <submittedName>
        <fullName evidence="2">Uncharacterized protein</fullName>
    </submittedName>
</protein>
<evidence type="ECO:0000313" key="2">
    <source>
        <dbReference type="EMBL" id="EUC27998.1"/>
    </source>
</evidence>
<proteinExistence type="predicted"/>
<keyword evidence="1" id="KW-1133">Transmembrane helix</keyword>
<dbReference type="KEGG" id="bze:COCCADRAFT_110268"/>
<evidence type="ECO:0000256" key="1">
    <source>
        <dbReference type="SAM" id="Phobius"/>
    </source>
</evidence>
<sequence>MGIPITIQTLLDRVSNFTGSSNATIRVPAQDPTTDFKQVFYPPIWMSSPESSSNSLIGVFFNWQSINLSDELPHSLPWILAQPKSYGSHLSVQACTISAYWNTGELQMIQKSGGAVVQTAELPMSEPHNARPITLDLTGIDKIQSPEFLRDLWSTGSIKYNLGIIFALAIAEIPNNDFQPSSEMPPDFNEHNMTVFKCTTFIYGYGYGSRSTSIRLAILVMITYCAIATAYIGYILVTGSTSTAWNSTIELVALALHSKKPDYLGHISVGLDSIKTMKEGVGIRVNQDNELELVFAHDRDIEKRYLKKIQSNKEY</sequence>
<dbReference type="eggNOG" id="ENOG502STM3">
    <property type="taxonomic scope" value="Eukaryota"/>
</dbReference>